<evidence type="ECO:0000313" key="3">
    <source>
        <dbReference type="Proteomes" id="UP000198853"/>
    </source>
</evidence>
<accession>A0A1G8PZW0</accession>
<name>A0A1G8PZW0_9BACI</name>
<dbReference type="AlphaFoldDB" id="A0A1G8PZW0"/>
<evidence type="ECO:0000313" key="2">
    <source>
        <dbReference type="EMBL" id="SDI97390.1"/>
    </source>
</evidence>
<gene>
    <name evidence="2" type="ORF">SAMN04488123_1104</name>
</gene>
<evidence type="ECO:0000256" key="1">
    <source>
        <dbReference type="SAM" id="MobiDB-lite"/>
    </source>
</evidence>
<organism evidence="2 3">
    <name type="scientific">Natribacillus halophilus</name>
    <dbReference type="NCBI Taxonomy" id="549003"/>
    <lineage>
        <taxon>Bacteria</taxon>
        <taxon>Bacillati</taxon>
        <taxon>Bacillota</taxon>
        <taxon>Bacilli</taxon>
        <taxon>Bacillales</taxon>
        <taxon>Bacillaceae</taxon>
        <taxon>Natribacillus</taxon>
    </lineage>
</organism>
<feature type="compositionally biased region" description="Basic and acidic residues" evidence="1">
    <location>
        <begin position="39"/>
        <end position="50"/>
    </location>
</feature>
<dbReference type="RefSeq" id="WP_176764724.1">
    <property type="nucleotide sequence ID" value="NZ_FNEN01000010.1"/>
</dbReference>
<proteinExistence type="predicted"/>
<protein>
    <submittedName>
        <fullName evidence="2">Uncharacterized protein</fullName>
    </submittedName>
</protein>
<dbReference type="Proteomes" id="UP000198853">
    <property type="component" value="Unassembled WGS sequence"/>
</dbReference>
<dbReference type="EMBL" id="FNEN01000010">
    <property type="protein sequence ID" value="SDI97390.1"/>
    <property type="molecule type" value="Genomic_DNA"/>
</dbReference>
<sequence length="50" mass="5960">MNFTEGKWREYERLMKETPGFDRGKGIQDDHSSSCNKRQVKEEVIVSKRK</sequence>
<feature type="region of interest" description="Disordered" evidence="1">
    <location>
        <begin position="19"/>
        <end position="50"/>
    </location>
</feature>
<keyword evidence="3" id="KW-1185">Reference proteome</keyword>
<reference evidence="2 3" key="1">
    <citation type="submission" date="2016-10" db="EMBL/GenBank/DDBJ databases">
        <authorList>
            <person name="de Groot N.N."/>
        </authorList>
    </citation>
    <scope>NUCLEOTIDE SEQUENCE [LARGE SCALE GENOMIC DNA]</scope>
    <source>
        <strain evidence="2 3">DSM 21771</strain>
    </source>
</reference>
<feature type="compositionally biased region" description="Basic and acidic residues" evidence="1">
    <location>
        <begin position="19"/>
        <end position="32"/>
    </location>
</feature>